<dbReference type="Gene3D" id="3.40.50.1110">
    <property type="entry name" value="SGNH hydrolase"/>
    <property type="match status" value="1"/>
</dbReference>
<dbReference type="GO" id="GO:0009055">
    <property type="term" value="F:electron transfer activity"/>
    <property type="evidence" value="ECO:0007669"/>
    <property type="project" value="InterPro"/>
</dbReference>
<dbReference type="InterPro" id="IPR036909">
    <property type="entry name" value="Cyt_c-like_dom_sf"/>
</dbReference>
<evidence type="ECO:0000313" key="6">
    <source>
        <dbReference type="EMBL" id="VIP02002.1"/>
    </source>
</evidence>
<evidence type="ECO:0000256" key="2">
    <source>
        <dbReference type="ARBA" id="ARBA00022723"/>
    </source>
</evidence>
<evidence type="ECO:0000256" key="3">
    <source>
        <dbReference type="ARBA" id="ARBA00023004"/>
    </source>
</evidence>
<dbReference type="SUPFAM" id="SSF52266">
    <property type="entry name" value="SGNH hydrolase"/>
    <property type="match status" value="1"/>
</dbReference>
<gene>
    <name evidence="6" type="ORF">GMBLW1_19580</name>
</gene>
<dbReference type="Proteomes" id="UP000464378">
    <property type="component" value="Chromosome"/>
</dbReference>
<evidence type="ECO:0000313" key="7">
    <source>
        <dbReference type="Proteomes" id="UP000464378"/>
    </source>
</evidence>
<sequence>MRCFRSPWWLPSLGLLVVCVGWLASTSLPEIVAQQKGKKLSGTAEQLLKVGPRPQRPALPPSELPLQFIPHERIALVGNSTAERMNLFGHFETLVQMRFAKLELVIRNFGRPADEVAIRQRSNDYTRLDDPLYAFNPDTFLCFFGWNESFAGPEGVEKFKGDYERFLDEFTNKYPRDDAKSKPRFVLVSPLAFENAGDSMLPGGAKENANLKLYADAVKAVADKRKLAFVDLYTPTLAAFNQEPGLQFTINGCHANEKGDALIGSALEGALFGSATRYEPDSRFERLRAAINDKSWVHLQDYRMVNGWYVYGGRRTWDTETFPGEYLKIRNMAAVRDRYVWDLAQGKQVAAKPDDSETGELFTPQTRFGDPRQKYSEAPELRYLTPQQLIESCTTPPGTKIELFADETKFPELAKPVQLNFDGKGRLWVSCMPSYPQWQPGMPKANDKLVILEDTNGDGKADKSTVFYDQLHCPTGFEFWNGGVLVVDQPRLLFLKDTNGDDKADLVVHLLDGWATDDTHHTCGAFEWSNGGLLHMLEGIATSTTLETPWGPHRNTAGGAYVFDPRTLKIRHFLLPGQYNSWCYVFDEWGQGIVGDGTTSNHHWDTPLSGAMISGRKGMNTVFNNEGMRPALGCEWLVSRALPDSIQKHFTYACVINMNGMPRIDIQEDGAGFAGKRLKLSDGKPDDLIRSTDKHFRPADPQIGPDGALWFGDWANALIGHMQYSQRDPNRDHTRGRIYRLVATDKPLVKPVTQFGKSNAELFEQFREYEWRTRYRARRELRDRPAKELLADLQKWVASLNPSDPVYDRLLCEALWLQQSFHAVSDELLQKVLAAKTPQARAAATHVLSDERELVPNAQAMLIKMAEDDHPRVRTEAMRGLSFFATPEAVAGLVATAKKPLDYWARYTLEVSLSGHENLWRTGYLTGKLTADNPEAKKLLGELLAANKAGGAALPHIVLLLSQEEKTIEQRNKAMTALSSMTGNPNNGRAVFVRNCTACHRVGNGEGQEYGPNLDKVATRLTKYKLVESIIDPNAEVDQKYQSTRIDTLDGKTITGLVVSETPKEVVIFDGKDKKTIKVDDIDERTQLKQSSMPEGQAGAMSPAEFLDLIEYLSRLK</sequence>
<dbReference type="RefSeq" id="WP_162657223.1">
    <property type="nucleotide sequence ID" value="NZ_LR593887.1"/>
</dbReference>
<dbReference type="Gene3D" id="1.25.10.10">
    <property type="entry name" value="Leucine-rich Repeat Variant"/>
    <property type="match status" value="1"/>
</dbReference>
<protein>
    <recommendedName>
        <fullName evidence="5">Cytochrome c domain-containing protein</fullName>
    </recommendedName>
</protein>
<evidence type="ECO:0000256" key="1">
    <source>
        <dbReference type="ARBA" id="ARBA00022617"/>
    </source>
</evidence>
<dbReference type="PANTHER" id="PTHR33546:SF1">
    <property type="entry name" value="LARGE, MULTIFUNCTIONAL SECRETED PROTEIN"/>
    <property type="match status" value="1"/>
</dbReference>
<evidence type="ECO:0000256" key="4">
    <source>
        <dbReference type="PROSITE-ProRule" id="PRU00433"/>
    </source>
</evidence>
<dbReference type="Pfam" id="PF13646">
    <property type="entry name" value="HEAT_2"/>
    <property type="match status" value="1"/>
</dbReference>
<evidence type="ECO:0000259" key="5">
    <source>
        <dbReference type="PROSITE" id="PS51007"/>
    </source>
</evidence>
<dbReference type="InterPro" id="IPR036514">
    <property type="entry name" value="SGNH_hydro_sf"/>
</dbReference>
<feature type="domain" description="Cytochrome c" evidence="5">
    <location>
        <begin position="983"/>
        <end position="1117"/>
    </location>
</feature>
<dbReference type="EMBL" id="LR586016">
    <property type="protein sequence ID" value="VIP02002.1"/>
    <property type="molecule type" value="Genomic_DNA"/>
</dbReference>
<keyword evidence="7" id="KW-1185">Reference proteome</keyword>
<proteinExistence type="predicted"/>
<name>A0A6C2YM54_9BACT</name>
<dbReference type="InterPro" id="IPR016024">
    <property type="entry name" value="ARM-type_fold"/>
</dbReference>
<keyword evidence="2 4" id="KW-0479">Metal-binding</keyword>
<dbReference type="InterPro" id="IPR013428">
    <property type="entry name" value="Membrane-bound_put_N"/>
</dbReference>
<dbReference type="InterPro" id="IPR011041">
    <property type="entry name" value="Quinoprot_gluc/sorb_DH_b-prop"/>
</dbReference>
<dbReference type="EMBL" id="LR593887">
    <property type="protein sequence ID" value="VTS00093.1"/>
    <property type="molecule type" value="Genomic_DNA"/>
</dbReference>
<dbReference type="AlphaFoldDB" id="A0A6C2YM54"/>
<dbReference type="GO" id="GO:0020037">
    <property type="term" value="F:heme binding"/>
    <property type="evidence" value="ECO:0007669"/>
    <property type="project" value="InterPro"/>
</dbReference>
<dbReference type="InterPro" id="IPR011989">
    <property type="entry name" value="ARM-like"/>
</dbReference>
<keyword evidence="3 4" id="KW-0408">Iron</keyword>
<reference evidence="6" key="1">
    <citation type="submission" date="2019-04" db="EMBL/GenBank/DDBJ databases">
        <authorList>
            <consortium name="Science for Life Laboratories"/>
        </authorList>
    </citation>
    <scope>NUCLEOTIDE SEQUENCE</scope>
    <source>
        <strain evidence="6">MBLW1</strain>
    </source>
</reference>
<organism evidence="6">
    <name type="scientific">Tuwongella immobilis</name>
    <dbReference type="NCBI Taxonomy" id="692036"/>
    <lineage>
        <taxon>Bacteria</taxon>
        <taxon>Pseudomonadati</taxon>
        <taxon>Planctomycetota</taxon>
        <taxon>Planctomycetia</taxon>
        <taxon>Gemmatales</taxon>
        <taxon>Gemmataceae</taxon>
        <taxon>Tuwongella</taxon>
    </lineage>
</organism>
<dbReference type="GO" id="GO:0016788">
    <property type="term" value="F:hydrolase activity, acting on ester bonds"/>
    <property type="evidence" value="ECO:0007669"/>
    <property type="project" value="UniProtKB-ARBA"/>
</dbReference>
<dbReference type="GO" id="GO:0046872">
    <property type="term" value="F:metal ion binding"/>
    <property type="evidence" value="ECO:0007669"/>
    <property type="project" value="UniProtKB-KW"/>
</dbReference>
<dbReference type="Pfam" id="PF00034">
    <property type="entry name" value="Cytochrom_C"/>
    <property type="match status" value="1"/>
</dbReference>
<dbReference type="InterPro" id="IPR013427">
    <property type="entry name" value="Haem-bd_dom_put"/>
</dbReference>
<dbReference type="InParanoid" id="A0A6C2YM54"/>
<dbReference type="NCBIfam" id="TIGR02603">
    <property type="entry name" value="CxxCH_TIGR02603"/>
    <property type="match status" value="1"/>
</dbReference>
<dbReference type="SUPFAM" id="SSF48371">
    <property type="entry name" value="ARM repeat"/>
    <property type="match status" value="1"/>
</dbReference>
<dbReference type="InterPro" id="IPR009056">
    <property type="entry name" value="Cyt_c-like_dom"/>
</dbReference>
<dbReference type="InterPro" id="IPR055557">
    <property type="entry name" value="DUF7133"/>
</dbReference>
<keyword evidence="1 4" id="KW-0349">Heme</keyword>
<dbReference type="Gene3D" id="1.10.760.10">
    <property type="entry name" value="Cytochrome c-like domain"/>
    <property type="match status" value="1"/>
</dbReference>
<dbReference type="KEGG" id="tim:GMBLW1_19580"/>
<dbReference type="Pfam" id="PF23500">
    <property type="entry name" value="DUF7133"/>
    <property type="match status" value="1"/>
</dbReference>
<dbReference type="CDD" id="cd01834">
    <property type="entry name" value="SGNH_hydrolase_like_2"/>
    <property type="match status" value="1"/>
</dbReference>
<dbReference type="SUPFAM" id="SSF50952">
    <property type="entry name" value="Soluble quinoprotein glucose dehydrogenase"/>
    <property type="match status" value="1"/>
</dbReference>
<dbReference type="SUPFAM" id="SSF46626">
    <property type="entry name" value="Cytochrome c"/>
    <property type="match status" value="1"/>
</dbReference>
<dbReference type="PROSITE" id="PS51007">
    <property type="entry name" value="CYTC"/>
    <property type="match status" value="1"/>
</dbReference>
<dbReference type="NCBIfam" id="TIGR02604">
    <property type="entry name" value="Piru_Ver_Nterm"/>
    <property type="match status" value="1"/>
</dbReference>
<accession>A0A6C2YM54</accession>
<dbReference type="PANTHER" id="PTHR33546">
    <property type="entry name" value="LARGE, MULTIFUNCTIONAL SECRETED PROTEIN-RELATED"/>
    <property type="match status" value="1"/>
</dbReference>